<gene>
    <name evidence="1" type="ORF">DFO68_1423</name>
</gene>
<dbReference type="GO" id="GO:0003677">
    <property type="term" value="F:DNA binding"/>
    <property type="evidence" value="ECO:0007669"/>
    <property type="project" value="InterPro"/>
</dbReference>
<evidence type="ECO:0000313" key="2">
    <source>
        <dbReference type="Proteomes" id="UP000295150"/>
    </source>
</evidence>
<dbReference type="GO" id="GO:0006313">
    <property type="term" value="P:DNA transposition"/>
    <property type="evidence" value="ECO:0007669"/>
    <property type="project" value="InterPro"/>
</dbReference>
<dbReference type="RefSeq" id="WP_208107451.1">
    <property type="nucleotide sequence ID" value="NZ_SNWH01000042.1"/>
</dbReference>
<proteinExistence type="predicted"/>
<comment type="caution">
    <text evidence="1">The sequence shown here is derived from an EMBL/GenBank/DDBJ whole genome shotgun (WGS) entry which is preliminary data.</text>
</comment>
<protein>
    <recommendedName>
        <fullName evidence="3">Transposase IS200 family protein</fullName>
    </recommendedName>
</protein>
<keyword evidence="2" id="KW-1185">Reference proteome</keyword>
<evidence type="ECO:0008006" key="3">
    <source>
        <dbReference type="Google" id="ProtNLM"/>
    </source>
</evidence>
<dbReference type="SUPFAM" id="SSF143422">
    <property type="entry name" value="Transposase IS200-like"/>
    <property type="match status" value="1"/>
</dbReference>
<accession>A0A4R6GKU1</accession>
<dbReference type="PANTHER" id="PTHR34322:SF2">
    <property type="entry name" value="TRANSPOSASE IS200-LIKE DOMAIN-CONTAINING PROTEIN"/>
    <property type="match status" value="1"/>
</dbReference>
<sequence>MLFTGPLLVQRYRAGADQLPAEVAAVKALAATYRERLTDVSWFMRLLNEAIARQANAEDNVKGRFWEGRFRSQALLDEAAILSAMTYVYLNPIRAGMAETPETSAHTSVAERLAALPGDAEQGRATSSEDGPINAPDAPAVRVPAWCETLPLQPLMPFDATARLPTAIPFSFEDYLELVETTGRCQRPDKRGRIDGHVPKLLDRLGIDPEAFIAASTTLLTRFGSAVGTPQRLTACCAERQARHLRGMRMARKVFQRRAA</sequence>
<organism evidence="1 2">
    <name type="scientific">Halomonas ventosae</name>
    <dbReference type="NCBI Taxonomy" id="229007"/>
    <lineage>
        <taxon>Bacteria</taxon>
        <taxon>Pseudomonadati</taxon>
        <taxon>Pseudomonadota</taxon>
        <taxon>Gammaproteobacteria</taxon>
        <taxon>Oceanospirillales</taxon>
        <taxon>Halomonadaceae</taxon>
        <taxon>Halomonas</taxon>
    </lineage>
</organism>
<dbReference type="Proteomes" id="UP000295150">
    <property type="component" value="Unassembled WGS sequence"/>
</dbReference>
<dbReference type="GO" id="GO:0004803">
    <property type="term" value="F:transposase activity"/>
    <property type="evidence" value="ECO:0007669"/>
    <property type="project" value="InterPro"/>
</dbReference>
<dbReference type="AlphaFoldDB" id="A0A4R6GKU1"/>
<reference evidence="1 2" key="1">
    <citation type="submission" date="2019-03" db="EMBL/GenBank/DDBJ databases">
        <title>Freshwater and sediment microbial communities from various areas in North America, analyzing microbe dynamics in response to fracking.</title>
        <authorList>
            <person name="Lamendella R."/>
        </authorList>
    </citation>
    <scope>NUCLEOTIDE SEQUENCE [LARGE SCALE GENOMIC DNA]</scope>
    <source>
        <strain evidence="1 2">1_TX</strain>
    </source>
</reference>
<dbReference type="PANTHER" id="PTHR34322">
    <property type="entry name" value="TRANSPOSASE, Y1_TNP DOMAIN-CONTAINING"/>
    <property type="match status" value="1"/>
</dbReference>
<evidence type="ECO:0000313" key="1">
    <source>
        <dbReference type="EMBL" id="TDN95749.1"/>
    </source>
</evidence>
<dbReference type="EMBL" id="SNWH01000042">
    <property type="protein sequence ID" value="TDN95749.1"/>
    <property type="molecule type" value="Genomic_DNA"/>
</dbReference>
<name>A0A4R6GKU1_9GAMM</name>
<dbReference type="InterPro" id="IPR036515">
    <property type="entry name" value="Transposase_17_sf"/>
</dbReference>
<dbReference type="Gene3D" id="3.30.70.1290">
    <property type="entry name" value="Transposase IS200-like"/>
    <property type="match status" value="1"/>
</dbReference>